<dbReference type="EMBL" id="WWNE01000003">
    <property type="protein sequence ID" value="NBG64656.1"/>
    <property type="molecule type" value="Genomic_DNA"/>
</dbReference>
<keyword evidence="7" id="KW-1185">Reference proteome</keyword>
<dbReference type="GO" id="GO:0008932">
    <property type="term" value="F:lytic endotransglycosylase activity"/>
    <property type="evidence" value="ECO:0007669"/>
    <property type="project" value="UniProtKB-UniRule"/>
</dbReference>
<organism evidence="6 7">
    <name type="scientific">Acidiluteibacter ferrifornacis</name>
    <dbReference type="NCBI Taxonomy" id="2692424"/>
    <lineage>
        <taxon>Bacteria</taxon>
        <taxon>Pseudomonadati</taxon>
        <taxon>Bacteroidota</taxon>
        <taxon>Flavobacteriia</taxon>
        <taxon>Flavobacteriales</taxon>
        <taxon>Cryomorphaceae</taxon>
        <taxon>Acidiluteibacter</taxon>
    </lineage>
</organism>
<evidence type="ECO:0000313" key="7">
    <source>
        <dbReference type="Proteomes" id="UP000470771"/>
    </source>
</evidence>
<dbReference type="Pfam" id="PF03330">
    <property type="entry name" value="DPBB_1"/>
    <property type="match status" value="1"/>
</dbReference>
<dbReference type="PANTHER" id="PTHR34183:SF1">
    <property type="entry name" value="ENDOLYTIC PEPTIDOGLYCAN TRANSGLYCOSYLASE RLPA"/>
    <property type="match status" value="1"/>
</dbReference>
<dbReference type="InterPro" id="IPR034718">
    <property type="entry name" value="RlpA"/>
</dbReference>
<dbReference type="GO" id="GO:0071555">
    <property type="term" value="P:cell wall organization"/>
    <property type="evidence" value="ECO:0007669"/>
    <property type="project" value="UniProtKB-KW"/>
</dbReference>
<gene>
    <name evidence="3" type="primary">rlpA</name>
    <name evidence="6" type="ORF">GQN54_00915</name>
</gene>
<evidence type="ECO:0000256" key="1">
    <source>
        <dbReference type="ARBA" id="ARBA00023239"/>
    </source>
</evidence>
<evidence type="ECO:0000256" key="2">
    <source>
        <dbReference type="ARBA" id="ARBA00023316"/>
    </source>
</evidence>
<dbReference type="CDD" id="cd22268">
    <property type="entry name" value="DPBB_RlpA-like"/>
    <property type="match status" value="1"/>
</dbReference>
<keyword evidence="1 3" id="KW-0456">Lyase</keyword>
<dbReference type="InterPro" id="IPR009009">
    <property type="entry name" value="RlpA-like_DPBB"/>
</dbReference>
<evidence type="ECO:0000259" key="5">
    <source>
        <dbReference type="Pfam" id="PF03330"/>
    </source>
</evidence>
<dbReference type="Proteomes" id="UP000470771">
    <property type="component" value="Unassembled WGS sequence"/>
</dbReference>
<name>A0A6N9NDJ1_9FLAO</name>
<proteinExistence type="inferred from homology"/>
<comment type="function">
    <text evidence="3">Lytic transglycosylase with a strong preference for naked glycan strands that lack stem peptides.</text>
</comment>
<dbReference type="NCBIfam" id="TIGR00413">
    <property type="entry name" value="rlpA"/>
    <property type="match status" value="1"/>
</dbReference>
<comment type="similarity">
    <text evidence="3 4">Belongs to the RlpA family.</text>
</comment>
<sequence precursor="true">MTIIRFSLVFMIFFVFRTASAQVSIEACSMKGKASFYAKSFEGKKTANGEVFSNELLTAAHRSLPFGTLVKVTNLSNYKSVIVRINDRGPYSKHRMIDLSKAAAKEIDLVHQGVGSVLIECIFSPPNEAEIEIVPDSIAE</sequence>
<feature type="signal peptide" evidence="3">
    <location>
        <begin position="1"/>
        <end position="21"/>
    </location>
</feature>
<evidence type="ECO:0000256" key="3">
    <source>
        <dbReference type="HAMAP-Rule" id="MF_02071"/>
    </source>
</evidence>
<dbReference type="InterPro" id="IPR012997">
    <property type="entry name" value="RplA"/>
</dbReference>
<dbReference type="GO" id="GO:0000270">
    <property type="term" value="P:peptidoglycan metabolic process"/>
    <property type="evidence" value="ECO:0007669"/>
    <property type="project" value="UniProtKB-UniRule"/>
</dbReference>
<evidence type="ECO:0000313" key="6">
    <source>
        <dbReference type="EMBL" id="NBG64656.1"/>
    </source>
</evidence>
<comment type="caution">
    <text evidence="6">The sequence shown here is derived from an EMBL/GenBank/DDBJ whole genome shotgun (WGS) entry which is preliminary data.</text>
</comment>
<reference evidence="6 7" key="1">
    <citation type="submission" date="2019-12" db="EMBL/GenBank/DDBJ databases">
        <authorList>
            <person name="Zhao J."/>
        </authorList>
    </citation>
    <scope>NUCLEOTIDE SEQUENCE [LARGE SCALE GENOMIC DNA]</scope>
    <source>
        <strain evidence="6 7">S-15</strain>
    </source>
</reference>
<feature type="chain" id="PRO_5027188455" description="Probable endolytic peptidoglycan transglycosylase RlpA" evidence="3">
    <location>
        <begin position="22"/>
        <end position="140"/>
    </location>
</feature>
<keyword evidence="2 3" id="KW-0961">Cell wall biogenesis/degradation</keyword>
<dbReference type="HAMAP" id="MF_02071">
    <property type="entry name" value="RlpA"/>
    <property type="match status" value="1"/>
</dbReference>
<keyword evidence="3" id="KW-0732">Signal</keyword>
<dbReference type="InterPro" id="IPR036908">
    <property type="entry name" value="RlpA-like_sf"/>
</dbReference>
<dbReference type="SUPFAM" id="SSF50685">
    <property type="entry name" value="Barwin-like endoglucanases"/>
    <property type="match status" value="1"/>
</dbReference>
<accession>A0A6N9NDJ1</accession>
<evidence type="ECO:0000256" key="4">
    <source>
        <dbReference type="RuleBase" id="RU003495"/>
    </source>
</evidence>
<protein>
    <recommendedName>
        <fullName evidence="3">Probable endolytic peptidoglycan transglycosylase RlpA</fullName>
        <ecNumber evidence="3">4.2.2.-</ecNumber>
    </recommendedName>
</protein>
<dbReference type="EC" id="4.2.2.-" evidence="3"/>
<dbReference type="PANTHER" id="PTHR34183">
    <property type="entry name" value="ENDOLYTIC PEPTIDOGLYCAN TRANSGLYCOSYLASE RLPA"/>
    <property type="match status" value="1"/>
</dbReference>
<dbReference type="AlphaFoldDB" id="A0A6N9NDJ1"/>
<feature type="domain" description="RlpA-like protein double-psi beta-barrel" evidence="5">
    <location>
        <begin position="31"/>
        <end position="118"/>
    </location>
</feature>
<dbReference type="Gene3D" id="2.40.40.10">
    <property type="entry name" value="RlpA-like domain"/>
    <property type="match status" value="1"/>
</dbReference>